<dbReference type="Proteomes" id="UP001596086">
    <property type="component" value="Unassembled WGS sequence"/>
</dbReference>
<dbReference type="EMBL" id="JBHSMZ010000005">
    <property type="protein sequence ID" value="MFC5548651.1"/>
    <property type="molecule type" value="Genomic_DNA"/>
</dbReference>
<dbReference type="PANTHER" id="PTHR34387:SF2">
    <property type="entry name" value="SLR1258 PROTEIN"/>
    <property type="match status" value="1"/>
</dbReference>
<organism evidence="2 3">
    <name type="scientific">Massilia aerilata</name>
    <dbReference type="NCBI Taxonomy" id="453817"/>
    <lineage>
        <taxon>Bacteria</taxon>
        <taxon>Pseudomonadati</taxon>
        <taxon>Pseudomonadota</taxon>
        <taxon>Betaproteobacteria</taxon>
        <taxon>Burkholderiales</taxon>
        <taxon>Oxalobacteraceae</taxon>
        <taxon>Telluria group</taxon>
        <taxon>Massilia</taxon>
    </lineage>
</organism>
<dbReference type="Pfam" id="PF04402">
    <property type="entry name" value="SIMPL"/>
    <property type="match status" value="1"/>
</dbReference>
<reference evidence="3" key="1">
    <citation type="journal article" date="2019" name="Int. J. Syst. Evol. Microbiol.">
        <title>The Global Catalogue of Microorganisms (GCM) 10K type strain sequencing project: providing services to taxonomists for standard genome sequencing and annotation.</title>
        <authorList>
            <consortium name="The Broad Institute Genomics Platform"/>
            <consortium name="The Broad Institute Genome Sequencing Center for Infectious Disease"/>
            <person name="Wu L."/>
            <person name="Ma J."/>
        </authorList>
    </citation>
    <scope>NUCLEOTIDE SEQUENCE [LARGE SCALE GENOMIC DNA]</scope>
    <source>
        <strain evidence="3">CGMCC 4.5798</strain>
    </source>
</reference>
<evidence type="ECO:0000313" key="3">
    <source>
        <dbReference type="Proteomes" id="UP001596086"/>
    </source>
</evidence>
<dbReference type="PANTHER" id="PTHR34387">
    <property type="entry name" value="SLR1258 PROTEIN"/>
    <property type="match status" value="1"/>
</dbReference>
<evidence type="ECO:0000313" key="2">
    <source>
        <dbReference type="EMBL" id="MFC5548651.1"/>
    </source>
</evidence>
<keyword evidence="3" id="KW-1185">Reference proteome</keyword>
<feature type="signal peptide" evidence="1">
    <location>
        <begin position="1"/>
        <end position="20"/>
    </location>
</feature>
<dbReference type="InterPro" id="IPR007497">
    <property type="entry name" value="SIMPL/DUF541"/>
</dbReference>
<proteinExistence type="predicted"/>
<name>A0ABW0RVJ0_9BURK</name>
<gene>
    <name evidence="2" type="ORF">ACFPO9_09020</name>
</gene>
<sequence length="261" mass="28492">MRPSRLILAASLALALNAHAQTAPAAAAATTSGTLVIVPAYGEVKHANDEATVTFSVEEQDKDRAAAQARVNQKMKQGTDIVRREDPRAELKTVNYYSYPVYPEVPDNPQRPLATQAARRVPIGWRVGQYLELKTRNLENLPKTAAAAQKVLGITGIDYHLSPELTKQMDDQRIAATYRNLNERIASIARAMGRNVNEAVIDTVDFEGSGNYVGGQADAAAAPMAMMRGKRFAESGETPEPSFEPGVTRLEMRVVGKVKFR</sequence>
<comment type="caution">
    <text evidence="2">The sequence shown here is derived from an EMBL/GenBank/DDBJ whole genome shotgun (WGS) entry which is preliminary data.</text>
</comment>
<evidence type="ECO:0000256" key="1">
    <source>
        <dbReference type="SAM" id="SignalP"/>
    </source>
</evidence>
<dbReference type="Gene3D" id="3.30.110.170">
    <property type="entry name" value="Protein of unknown function (DUF541), domain 1"/>
    <property type="match status" value="1"/>
</dbReference>
<protein>
    <submittedName>
        <fullName evidence="2">SIMPL domain-containing protein</fullName>
    </submittedName>
</protein>
<dbReference type="RefSeq" id="WP_379769672.1">
    <property type="nucleotide sequence ID" value="NZ_JBHSMZ010000005.1"/>
</dbReference>
<keyword evidence="1" id="KW-0732">Signal</keyword>
<dbReference type="InterPro" id="IPR052022">
    <property type="entry name" value="26kDa_periplasmic_antigen"/>
</dbReference>
<dbReference type="Gene3D" id="3.30.70.2970">
    <property type="entry name" value="Protein of unknown function (DUF541), domain 2"/>
    <property type="match status" value="1"/>
</dbReference>
<feature type="chain" id="PRO_5046399691" evidence="1">
    <location>
        <begin position="21"/>
        <end position="261"/>
    </location>
</feature>
<accession>A0ABW0RVJ0</accession>